<gene>
    <name evidence="2" type="ORF">EBAPG3_008500</name>
</gene>
<keyword evidence="3" id="KW-1185">Reference proteome</keyword>
<dbReference type="EMBL" id="CP021106">
    <property type="protein sequence ID" value="ARO87803.1"/>
    <property type="molecule type" value="Genomic_DNA"/>
</dbReference>
<sequence length="88" mass="9677">MIRAGGIMKNTQKSKADLSSVQSLDQLAEEGGIVADETHGNRAEEKIEDRSTKKHETHEEAKSITGSRPHKDVTNEHPGEGPSPLKRY</sequence>
<feature type="compositionally biased region" description="Basic and acidic residues" evidence="1">
    <location>
        <begin position="36"/>
        <end position="62"/>
    </location>
</feature>
<reference evidence="2 3" key="1">
    <citation type="journal article" date="2015" name="Int. J. Syst. Evol. Microbiol.">
        <title>Nitrosospira lacus sp. nov., a psychrotolerant, ammonia-oxidizing bacterium from sandy lake sediment.</title>
        <authorList>
            <person name="Urakawa H."/>
            <person name="Garcia J.C."/>
            <person name="Nielsen J.L."/>
            <person name="Le V.Q."/>
            <person name="Kozlowski J.A."/>
            <person name="Stein L.Y."/>
            <person name="Lim C.K."/>
            <person name="Pommerening-Roser A."/>
            <person name="Martens-Habbena W."/>
            <person name="Stahl D.A."/>
            <person name="Klotz M.G."/>
        </authorList>
    </citation>
    <scope>NUCLEOTIDE SEQUENCE [LARGE SCALE GENOMIC DNA]</scope>
    <source>
        <strain evidence="2 3">APG3</strain>
    </source>
</reference>
<dbReference type="Proteomes" id="UP000012179">
    <property type="component" value="Chromosome"/>
</dbReference>
<evidence type="ECO:0000313" key="3">
    <source>
        <dbReference type="Proteomes" id="UP000012179"/>
    </source>
</evidence>
<name>A0A1W6SPT2_9PROT</name>
<organism evidence="2 3">
    <name type="scientific">Nitrosospira lacus</name>
    <dbReference type="NCBI Taxonomy" id="1288494"/>
    <lineage>
        <taxon>Bacteria</taxon>
        <taxon>Pseudomonadati</taxon>
        <taxon>Pseudomonadota</taxon>
        <taxon>Betaproteobacteria</taxon>
        <taxon>Nitrosomonadales</taxon>
        <taxon>Nitrosomonadaceae</taxon>
        <taxon>Nitrosospira</taxon>
    </lineage>
</organism>
<dbReference type="eggNOG" id="ENOG50316AB">
    <property type="taxonomic scope" value="Bacteria"/>
</dbReference>
<accession>A0A1W6SPT2</accession>
<dbReference type="KEGG" id="nlc:EBAPG3_008500"/>
<protein>
    <submittedName>
        <fullName evidence="2">Uncharacterized protein</fullName>
    </submittedName>
</protein>
<dbReference type="AlphaFoldDB" id="A0A1W6SPT2"/>
<feature type="compositionally biased region" description="Polar residues" evidence="1">
    <location>
        <begin position="9"/>
        <end position="25"/>
    </location>
</feature>
<evidence type="ECO:0000256" key="1">
    <source>
        <dbReference type="SAM" id="MobiDB-lite"/>
    </source>
</evidence>
<feature type="region of interest" description="Disordered" evidence="1">
    <location>
        <begin position="1"/>
        <end position="88"/>
    </location>
</feature>
<evidence type="ECO:0000313" key="2">
    <source>
        <dbReference type="EMBL" id="ARO87803.1"/>
    </source>
</evidence>
<proteinExistence type="predicted"/>
<feature type="compositionally biased region" description="Basic and acidic residues" evidence="1">
    <location>
        <begin position="69"/>
        <end position="79"/>
    </location>
</feature>